<dbReference type="NCBIfam" id="TIGR03357">
    <property type="entry name" value="VI_zyme"/>
    <property type="match status" value="1"/>
</dbReference>
<gene>
    <name evidence="2" type="ORF">BGC07_05740</name>
</gene>
<feature type="domain" description="IraD/Gp25-like" evidence="1">
    <location>
        <begin position="23"/>
        <end position="109"/>
    </location>
</feature>
<comment type="caution">
    <text evidence="2">The sequence shown here is derived from an EMBL/GenBank/DDBJ whole genome shotgun (WGS) entry which is preliminary data.</text>
</comment>
<protein>
    <submittedName>
        <fullName evidence="2">Lysozyme family protein</fullName>
    </submittedName>
</protein>
<dbReference type="RefSeq" id="WP_069312314.1">
    <property type="nucleotide sequence ID" value="NZ_MDTU01000001.1"/>
</dbReference>
<organism evidence="2 3">
    <name type="scientific">Piscirickettsia litoralis</name>
    <dbReference type="NCBI Taxonomy" id="1891921"/>
    <lineage>
        <taxon>Bacteria</taxon>
        <taxon>Pseudomonadati</taxon>
        <taxon>Pseudomonadota</taxon>
        <taxon>Gammaproteobacteria</taxon>
        <taxon>Thiotrichales</taxon>
        <taxon>Piscirickettsiaceae</taxon>
        <taxon>Piscirickettsia</taxon>
    </lineage>
</organism>
<evidence type="ECO:0000313" key="3">
    <source>
        <dbReference type="Proteomes" id="UP000094329"/>
    </source>
</evidence>
<sequence>MGFLDKVAKASDMESHAPYRVNLYDDIQASLIKILNTREDSSKLFRNYGIKNVADIIHGDQVELSDFCRDIERLIGEYESRINNISVNLGEECMGKSRFELIISGDIYHEDKPRKVNYRTAIYPNGMAKVMK</sequence>
<reference evidence="2 3" key="1">
    <citation type="submission" date="2016-08" db="EMBL/GenBank/DDBJ databases">
        <title>Draft genome sequence of Candidatus Piscirickettsia litoralis, from seawater.</title>
        <authorList>
            <person name="Wan X."/>
            <person name="Lee A.J."/>
            <person name="Hou S."/>
            <person name="Donachie S.P."/>
        </authorList>
    </citation>
    <scope>NUCLEOTIDE SEQUENCE [LARGE SCALE GENOMIC DNA]</scope>
    <source>
        <strain evidence="2 3">Y2</strain>
    </source>
</reference>
<name>A0ABX3A2Q7_9GAMM</name>
<dbReference type="InterPro" id="IPR007048">
    <property type="entry name" value="IraD/Gp25-like"/>
</dbReference>
<keyword evidence="3" id="KW-1185">Reference proteome</keyword>
<evidence type="ECO:0000259" key="1">
    <source>
        <dbReference type="Pfam" id="PF04965"/>
    </source>
</evidence>
<proteinExistence type="predicted"/>
<dbReference type="Pfam" id="PF04965">
    <property type="entry name" value="GPW_gp25"/>
    <property type="match status" value="1"/>
</dbReference>
<evidence type="ECO:0000313" key="2">
    <source>
        <dbReference type="EMBL" id="ODN42517.1"/>
    </source>
</evidence>
<dbReference type="InterPro" id="IPR017737">
    <property type="entry name" value="TssE1-like"/>
</dbReference>
<dbReference type="SUPFAM" id="SSF160719">
    <property type="entry name" value="gpW/gp25-like"/>
    <property type="match status" value="1"/>
</dbReference>
<dbReference type="Proteomes" id="UP000094329">
    <property type="component" value="Unassembled WGS sequence"/>
</dbReference>
<dbReference type="Gene3D" id="3.10.450.40">
    <property type="match status" value="1"/>
</dbReference>
<accession>A0ABX3A2Q7</accession>
<dbReference type="EMBL" id="MDTU01000001">
    <property type="protein sequence ID" value="ODN42517.1"/>
    <property type="molecule type" value="Genomic_DNA"/>
</dbReference>